<evidence type="ECO:0000313" key="4">
    <source>
        <dbReference type="Proteomes" id="UP001302494"/>
    </source>
</evidence>
<feature type="compositionally biased region" description="Low complexity" evidence="2">
    <location>
        <begin position="17"/>
        <end position="28"/>
    </location>
</feature>
<accession>A0AA96GE78</accession>
<gene>
    <name evidence="3" type="ORF">PQG83_12260</name>
</gene>
<dbReference type="Gene3D" id="1.20.120.20">
    <property type="entry name" value="Apolipoprotein"/>
    <property type="match status" value="1"/>
</dbReference>
<reference evidence="3 4" key="1">
    <citation type="submission" date="2023-01" db="EMBL/GenBank/DDBJ databases">
        <title>Cultivation and genomic characterization of new, ubiquitous marine nitrite-oxidizing bacteria from the Nitrospirales.</title>
        <authorList>
            <person name="Mueller A.J."/>
            <person name="Daebeler A."/>
            <person name="Herbold C.W."/>
            <person name="Kirkegaard R.H."/>
            <person name="Daims H."/>
        </authorList>
    </citation>
    <scope>NUCLEOTIDE SEQUENCE [LARGE SCALE GENOMIC DNA]</scope>
    <source>
        <strain evidence="3 4">DK</strain>
    </source>
</reference>
<dbReference type="SUPFAM" id="SSF58113">
    <property type="entry name" value="Apolipoprotein A-I"/>
    <property type="match status" value="1"/>
</dbReference>
<keyword evidence="4" id="KW-1185">Reference proteome</keyword>
<dbReference type="AlphaFoldDB" id="A0AA96GE78"/>
<organism evidence="3 4">
    <name type="scientific">Candidatus Nitrospira neomarina</name>
    <dbReference type="NCBI Taxonomy" id="3020899"/>
    <lineage>
        <taxon>Bacteria</taxon>
        <taxon>Pseudomonadati</taxon>
        <taxon>Nitrospirota</taxon>
        <taxon>Nitrospiria</taxon>
        <taxon>Nitrospirales</taxon>
        <taxon>Nitrospiraceae</taxon>
        <taxon>Nitrospira</taxon>
    </lineage>
</organism>
<evidence type="ECO:0000256" key="1">
    <source>
        <dbReference type="SAM" id="Coils"/>
    </source>
</evidence>
<proteinExistence type="predicted"/>
<evidence type="ECO:0000313" key="3">
    <source>
        <dbReference type="EMBL" id="WNM60534.1"/>
    </source>
</evidence>
<dbReference type="RefSeq" id="WP_312741414.1">
    <property type="nucleotide sequence ID" value="NZ_CP116968.1"/>
</dbReference>
<sequence length="209" mass="23991">MSVIEPSKKTFKNVAYEVSSSSEGASSSQEEEWATQSEEGSLDKVRDILFGAQSREIDKRFAVLENRLLQESGRLREDLTKSVEDLKMQMNQEILGLVGKLQQEQDRRVSTIQDMGQTIKTVEAQVSQRILELTEHASDQFRAMNEEMQKQKHELIEQDQEAMRRMESQFHQAVNELKIEKTDRAVLAEMLMEVALRLKVGAKDTENQS</sequence>
<evidence type="ECO:0000256" key="2">
    <source>
        <dbReference type="SAM" id="MobiDB-lite"/>
    </source>
</evidence>
<dbReference type="Proteomes" id="UP001302494">
    <property type="component" value="Chromosome"/>
</dbReference>
<protein>
    <submittedName>
        <fullName evidence="3">Uncharacterized protein</fullName>
    </submittedName>
</protein>
<feature type="coiled-coil region" evidence="1">
    <location>
        <begin position="138"/>
        <end position="176"/>
    </location>
</feature>
<feature type="region of interest" description="Disordered" evidence="2">
    <location>
        <begin position="15"/>
        <end position="40"/>
    </location>
</feature>
<dbReference type="EMBL" id="CP116968">
    <property type="protein sequence ID" value="WNM60534.1"/>
    <property type="molecule type" value="Genomic_DNA"/>
</dbReference>
<dbReference type="KEGG" id="nneo:PQG83_12260"/>
<keyword evidence="1" id="KW-0175">Coiled coil</keyword>
<name>A0AA96GE78_9BACT</name>